<dbReference type="InterPro" id="IPR005372">
    <property type="entry name" value="UPF0182"/>
</dbReference>
<dbReference type="EMBL" id="PGXC01000023">
    <property type="protein sequence ID" value="PKK89191.1"/>
    <property type="molecule type" value="Genomic_DNA"/>
</dbReference>
<gene>
    <name evidence="7" type="ORF">CVV64_15390</name>
</gene>
<evidence type="ECO:0000256" key="5">
    <source>
        <dbReference type="HAMAP-Rule" id="MF_01600"/>
    </source>
</evidence>
<feature type="transmembrane region" description="Helical" evidence="5">
    <location>
        <begin position="105"/>
        <end position="123"/>
    </location>
</feature>
<dbReference type="Proteomes" id="UP000233256">
    <property type="component" value="Unassembled WGS sequence"/>
</dbReference>
<keyword evidence="1 5" id="KW-1003">Cell membrane</keyword>
<organism evidence="7 8">
    <name type="scientific">Candidatus Wallbacteria bacterium HGW-Wallbacteria-1</name>
    <dbReference type="NCBI Taxonomy" id="2013854"/>
    <lineage>
        <taxon>Bacteria</taxon>
        <taxon>Candidatus Walliibacteriota</taxon>
    </lineage>
</organism>
<feature type="transmembrane region" description="Helical" evidence="5">
    <location>
        <begin position="204"/>
        <end position="221"/>
    </location>
</feature>
<reference evidence="7 8" key="1">
    <citation type="journal article" date="2017" name="ISME J.">
        <title>Potential for microbial H2 and metal transformations associated with novel bacteria and archaea in deep terrestrial subsurface sediments.</title>
        <authorList>
            <person name="Hernsdorf A.W."/>
            <person name="Amano Y."/>
            <person name="Miyakawa K."/>
            <person name="Ise K."/>
            <person name="Suzuki Y."/>
            <person name="Anantharaman K."/>
            <person name="Probst A."/>
            <person name="Burstein D."/>
            <person name="Thomas B.C."/>
            <person name="Banfield J.F."/>
        </authorList>
    </citation>
    <scope>NUCLEOTIDE SEQUENCE [LARGE SCALE GENOMIC DNA]</scope>
    <source>
        <strain evidence="7">HGW-Wallbacteria-1</strain>
    </source>
</reference>
<feature type="transmembrane region" description="Helical" evidence="5">
    <location>
        <begin position="274"/>
        <end position="296"/>
    </location>
</feature>
<dbReference type="GO" id="GO:0005886">
    <property type="term" value="C:plasma membrane"/>
    <property type="evidence" value="ECO:0007669"/>
    <property type="project" value="UniProtKB-SubCell"/>
</dbReference>
<sequence>MDYSLILKRVIAILGLVFFFQSMGQLAALYPDLLWFESLGMDSVLWTTVLAKILCCGSFGLLFTMIFGTNLLIAVNGVSREGIPTINSDGTVTAESRFGGTPLKWIMAAVAVIFGYMVGSGLVNEWEKWLLFFNSVPANIADPVFGRDLSFYMFTLPFIKLFKTLFDSSVFISIVGVIWIYAVNHEIDITPGNVGLSGRTRRHFGVLAAVVMVSFAAGRIIDGWELLYSSQGVAFGASYTDVHASLPGLRITALTALAAAGAFLTVFRGSKLNNGIIAVVVLMVVNFLGTDLYPAFVQKFTVKPNEITLEKTFIQQDISNTRTAYGLSNIIEKSFEVGDLAPGYMEQSPETISNIRLWDEAPLMKTYKQLQEMRLYYDFESTFTDRYNLGGIQTQVVLSPRELNFRNVPDEAKTWVNEHIQYTHGHGICMSPVNSVTQDGLPRLLVKDIPPNSTVDEFKDLVRPEIYFGQLTDSWVVVDTTQDEFDYPLGGGNQYCRYSGKDGVEMGSFFRKLLFSVHFRDIQIMTTNYLTGSSKILFDRNIQDRVEKIAPFLFYDGMPYMVAADMDGRGKRLFWILEAYTISDRYPYSRPRYVKSARGVARLNYIRNSVKVVVDAYDGQVNFYSMDARDPILGAWSRVYPGLFRPASELPPSLSPHLRYPKFLFEMQADIYKTYHMTRAEVFYNQEDKWNFPRRRGGSDEEFATMASYLTFRLPDEKRAEFLLTVPFTPVKKDNMVAFLVGRCDGDSYGKLVSYSFPKKKLVYGPMQIEARIDQQPEISKLMTLWGQKGSQVIRGEVTVIPVMGSLLYVQPIYLRAARGELPQLTSVVVADGERIAMASRLDEAIERLMNSVRRDSRQVEIDVAKLAEKAGMGVNNETAENTDNTGNVGNVGNGGNTEQSVLSGGGFDSGSAGDSISGMNSGSSLRDFASRASRLLDEAGKAASRGEWDVYGQRMGELKVILDRAAQ</sequence>
<dbReference type="Pfam" id="PF03699">
    <property type="entry name" value="UPF0182"/>
    <property type="match status" value="1"/>
</dbReference>
<protein>
    <recommendedName>
        <fullName evidence="5">UPF0182 protein CVV64_15390</fullName>
    </recommendedName>
</protein>
<proteinExistence type="inferred from homology"/>
<evidence type="ECO:0000313" key="7">
    <source>
        <dbReference type="EMBL" id="PKK89191.1"/>
    </source>
</evidence>
<feature type="transmembrane region" description="Helical" evidence="5">
    <location>
        <begin position="248"/>
        <end position="267"/>
    </location>
</feature>
<feature type="region of interest" description="Disordered" evidence="6">
    <location>
        <begin position="877"/>
        <end position="924"/>
    </location>
</feature>
<keyword evidence="4 5" id="KW-0472">Membrane</keyword>
<comment type="caution">
    <text evidence="5">Lacks conserved residue(s) required for the propagation of feature annotation.</text>
</comment>
<feature type="transmembrane region" description="Helical" evidence="5">
    <location>
        <begin position="161"/>
        <end position="183"/>
    </location>
</feature>
<evidence type="ECO:0000256" key="2">
    <source>
        <dbReference type="ARBA" id="ARBA00022692"/>
    </source>
</evidence>
<comment type="caution">
    <text evidence="7">The sequence shown here is derived from an EMBL/GenBank/DDBJ whole genome shotgun (WGS) entry which is preliminary data.</text>
</comment>
<dbReference type="HAMAP" id="MF_01600">
    <property type="entry name" value="UPF0182"/>
    <property type="match status" value="1"/>
</dbReference>
<accession>A0A2N1PLH5</accession>
<dbReference type="GO" id="GO:0005576">
    <property type="term" value="C:extracellular region"/>
    <property type="evidence" value="ECO:0007669"/>
    <property type="project" value="TreeGrafter"/>
</dbReference>
<dbReference type="PANTHER" id="PTHR39344:SF1">
    <property type="entry name" value="UPF0182 PROTEIN SLL1060"/>
    <property type="match status" value="1"/>
</dbReference>
<keyword evidence="3 5" id="KW-1133">Transmembrane helix</keyword>
<name>A0A2N1PLH5_9BACT</name>
<feature type="compositionally biased region" description="Low complexity" evidence="6">
    <location>
        <begin position="910"/>
        <end position="919"/>
    </location>
</feature>
<evidence type="ECO:0000256" key="6">
    <source>
        <dbReference type="SAM" id="MobiDB-lite"/>
    </source>
</evidence>
<feature type="transmembrane region" description="Helical" evidence="5">
    <location>
        <begin position="44"/>
        <end position="73"/>
    </location>
</feature>
<comment type="subcellular location">
    <subcellularLocation>
        <location evidence="5">Cell membrane</location>
        <topology evidence="5">Multi-pass membrane protein</topology>
    </subcellularLocation>
</comment>
<evidence type="ECO:0000256" key="4">
    <source>
        <dbReference type="ARBA" id="ARBA00023136"/>
    </source>
</evidence>
<evidence type="ECO:0000313" key="8">
    <source>
        <dbReference type="Proteomes" id="UP000233256"/>
    </source>
</evidence>
<dbReference type="PANTHER" id="PTHR39344">
    <property type="entry name" value="UPF0182 PROTEIN SLL1060"/>
    <property type="match status" value="1"/>
</dbReference>
<comment type="similarity">
    <text evidence="5">Belongs to the UPF0182 family.</text>
</comment>
<evidence type="ECO:0000256" key="1">
    <source>
        <dbReference type="ARBA" id="ARBA00022475"/>
    </source>
</evidence>
<dbReference type="AlphaFoldDB" id="A0A2N1PLH5"/>
<keyword evidence="2 5" id="KW-0812">Transmembrane</keyword>
<evidence type="ECO:0000256" key="3">
    <source>
        <dbReference type="ARBA" id="ARBA00022989"/>
    </source>
</evidence>